<dbReference type="AlphaFoldDB" id="A0A6L6J7B9"/>
<dbReference type="Pfam" id="PF13376">
    <property type="entry name" value="OmdA"/>
    <property type="match status" value="1"/>
</dbReference>
<dbReference type="PIRSF" id="PIRSF021308">
    <property type="entry name" value="UCP021308"/>
    <property type="match status" value="1"/>
</dbReference>
<comment type="caution">
    <text evidence="2">The sequence shown here is derived from an EMBL/GenBank/DDBJ whole genome shotgun (WGS) entry which is preliminary data.</text>
</comment>
<dbReference type="InterPro" id="IPR014922">
    <property type="entry name" value="YdhG-like"/>
</dbReference>
<evidence type="ECO:0000313" key="3">
    <source>
        <dbReference type="Proteomes" id="UP000478183"/>
    </source>
</evidence>
<reference evidence="2 3" key="1">
    <citation type="submission" date="2019-11" db="EMBL/GenBank/DDBJ databases">
        <authorList>
            <person name="Dong K."/>
        </authorList>
    </citation>
    <scope>NUCLEOTIDE SEQUENCE [LARGE SCALE GENOMIC DNA]</scope>
    <source>
        <strain evidence="2 3">NBRC 111993</strain>
    </source>
</reference>
<feature type="domain" description="YdhG-like" evidence="1">
    <location>
        <begin position="18"/>
        <end position="115"/>
    </location>
</feature>
<dbReference type="RefSeq" id="WP_155095357.1">
    <property type="nucleotide sequence ID" value="NZ_WMIE01000004.1"/>
</dbReference>
<proteinExistence type="predicted"/>
<gene>
    <name evidence="2" type="ORF">GL286_09710</name>
</gene>
<evidence type="ECO:0000259" key="1">
    <source>
        <dbReference type="Pfam" id="PF08818"/>
    </source>
</evidence>
<dbReference type="OrthoDB" id="214150at2"/>
<dbReference type="Pfam" id="PF08818">
    <property type="entry name" value="DUF1801"/>
    <property type="match status" value="1"/>
</dbReference>
<accession>A0A6L6J7B9</accession>
<keyword evidence="3" id="KW-1185">Reference proteome</keyword>
<protein>
    <recommendedName>
        <fullName evidence="1">YdhG-like domain-containing protein</fullName>
    </recommendedName>
</protein>
<dbReference type="Proteomes" id="UP000478183">
    <property type="component" value="Unassembled WGS sequence"/>
</dbReference>
<evidence type="ECO:0000313" key="2">
    <source>
        <dbReference type="EMBL" id="MTH78003.1"/>
    </source>
</evidence>
<organism evidence="2 3">
    <name type="scientific">Paracoccus aestuariivivens</name>
    <dbReference type="NCBI Taxonomy" id="1820333"/>
    <lineage>
        <taxon>Bacteria</taxon>
        <taxon>Pseudomonadati</taxon>
        <taxon>Pseudomonadota</taxon>
        <taxon>Alphaproteobacteria</taxon>
        <taxon>Rhodobacterales</taxon>
        <taxon>Paracoccaceae</taxon>
        <taxon>Paracoccus</taxon>
    </lineage>
</organism>
<name>A0A6L6J7B9_9RHOB</name>
<sequence length="195" mass="21880">MSEKHPEVDTIFRNLTDWQDELAALRDLLLASALTEEFKWRSPVYTYNGGNVAIIWGFKDRATLGFFKGVLLSDPEGLLEAPGENSRTSRVINFTDVARIKALEPVLNAYICEAIEIEKVGTRIDLPKDDLEYPVELVDRLDGDAEFRTAFDALTPGRRRSWVLHISQAKQPATRVSRIDKAAPLIHAGKGMNGR</sequence>
<dbReference type="InterPro" id="IPR016786">
    <property type="entry name" value="YdeI_bac"/>
</dbReference>
<dbReference type="SUPFAM" id="SSF159888">
    <property type="entry name" value="YdhG-like"/>
    <property type="match status" value="1"/>
</dbReference>
<dbReference type="EMBL" id="WMIE01000004">
    <property type="protein sequence ID" value="MTH78003.1"/>
    <property type="molecule type" value="Genomic_DNA"/>
</dbReference>